<gene>
    <name evidence="1" type="ORF">S12H4_51028</name>
</gene>
<name>X1VBA5_9ZZZZ</name>
<evidence type="ECO:0000313" key="1">
    <source>
        <dbReference type="EMBL" id="GAJ10706.1"/>
    </source>
</evidence>
<evidence type="ECO:0008006" key="2">
    <source>
        <dbReference type="Google" id="ProtNLM"/>
    </source>
</evidence>
<dbReference type="AlphaFoldDB" id="X1VBA5"/>
<reference evidence="1" key="1">
    <citation type="journal article" date="2014" name="Front. Microbiol.">
        <title>High frequency of phylogenetically diverse reductive dehalogenase-homologous genes in deep subseafloor sedimentary metagenomes.</title>
        <authorList>
            <person name="Kawai M."/>
            <person name="Futagami T."/>
            <person name="Toyoda A."/>
            <person name="Takaki Y."/>
            <person name="Nishi S."/>
            <person name="Hori S."/>
            <person name="Arai W."/>
            <person name="Tsubouchi T."/>
            <person name="Morono Y."/>
            <person name="Uchiyama I."/>
            <person name="Ito T."/>
            <person name="Fujiyama A."/>
            <person name="Inagaki F."/>
            <person name="Takami H."/>
        </authorList>
    </citation>
    <scope>NUCLEOTIDE SEQUENCE</scope>
    <source>
        <strain evidence="1">Expedition CK06-06</strain>
    </source>
</reference>
<comment type="caution">
    <text evidence="1">The sequence shown here is derived from an EMBL/GenBank/DDBJ whole genome shotgun (WGS) entry which is preliminary data.</text>
</comment>
<dbReference type="EMBL" id="BARW01032205">
    <property type="protein sequence ID" value="GAJ10706.1"/>
    <property type="molecule type" value="Genomic_DNA"/>
</dbReference>
<feature type="non-terminal residue" evidence="1">
    <location>
        <position position="1"/>
    </location>
</feature>
<sequence length="122" mass="14135">FDNNNLNKFNTLLKAFLDRGTLNRAVTVSDSAFNIIKFDPKSRIIKAEVTGSKDALYNIEISINDKFIKHNCQDFQTNRAKNKTFCKHLAKLFLLLKKKNEKSALFFLESITNEINNWDFLS</sequence>
<organism evidence="1">
    <name type="scientific">marine sediment metagenome</name>
    <dbReference type="NCBI Taxonomy" id="412755"/>
    <lineage>
        <taxon>unclassified sequences</taxon>
        <taxon>metagenomes</taxon>
        <taxon>ecological metagenomes</taxon>
    </lineage>
</organism>
<proteinExistence type="predicted"/>
<protein>
    <recommendedName>
        <fullName evidence="2">SWIM-type domain-containing protein</fullName>
    </recommendedName>
</protein>
<accession>X1VBA5</accession>